<name>A0ABW3Q2H5_9BACL</name>
<reference evidence="2" key="1">
    <citation type="journal article" date="2019" name="Int. J. Syst. Evol. Microbiol.">
        <title>The Global Catalogue of Microorganisms (GCM) 10K type strain sequencing project: providing services to taxonomists for standard genome sequencing and annotation.</title>
        <authorList>
            <consortium name="The Broad Institute Genomics Platform"/>
            <consortium name="The Broad Institute Genome Sequencing Center for Infectious Disease"/>
            <person name="Wu L."/>
            <person name="Ma J."/>
        </authorList>
    </citation>
    <scope>NUCLEOTIDE SEQUENCE [LARGE SCALE GENOMIC DNA]</scope>
    <source>
        <strain evidence="2">CCUG 53519</strain>
    </source>
</reference>
<proteinExistence type="predicted"/>
<organism evidence="1 2">
    <name type="scientific">Paenibacillus provencensis</name>
    <dbReference type="NCBI Taxonomy" id="441151"/>
    <lineage>
        <taxon>Bacteria</taxon>
        <taxon>Bacillati</taxon>
        <taxon>Bacillota</taxon>
        <taxon>Bacilli</taxon>
        <taxon>Bacillales</taxon>
        <taxon>Paenibacillaceae</taxon>
        <taxon>Paenibacillus</taxon>
    </lineage>
</organism>
<dbReference type="Pfam" id="PF12952">
    <property type="entry name" value="DUF3841"/>
    <property type="match status" value="1"/>
</dbReference>
<keyword evidence="2" id="KW-1185">Reference proteome</keyword>
<sequence>MIYWSMQTIEAWEAAQSIGYLEGEPERAMFPDPYVWMIQQMHKRLPNYKGEYPIWLWPKKPDMRSTGHFIGGTKCVRLTLDIDEKDVLISDFDGWHMVLNNFFNSDNEKEAEDFDNGKLSTTLEESWERIFEFDRNVDTKWAGNGEWRQGTTGRIYLDKVKKVEHFVTRKSADESRMK</sequence>
<dbReference type="Proteomes" id="UP001597169">
    <property type="component" value="Unassembled WGS sequence"/>
</dbReference>
<evidence type="ECO:0000313" key="2">
    <source>
        <dbReference type="Proteomes" id="UP001597169"/>
    </source>
</evidence>
<dbReference type="RefSeq" id="WP_090727529.1">
    <property type="nucleotide sequence ID" value="NZ_JBHTKX010000008.1"/>
</dbReference>
<dbReference type="InterPro" id="IPR024211">
    <property type="entry name" value="DUF3841"/>
</dbReference>
<protein>
    <submittedName>
        <fullName evidence="1">DUF3841 domain-containing protein</fullName>
    </submittedName>
</protein>
<dbReference type="EMBL" id="JBHTKX010000008">
    <property type="protein sequence ID" value="MFD1131333.1"/>
    <property type="molecule type" value="Genomic_DNA"/>
</dbReference>
<evidence type="ECO:0000313" key="1">
    <source>
        <dbReference type="EMBL" id="MFD1131333.1"/>
    </source>
</evidence>
<comment type="caution">
    <text evidence="1">The sequence shown here is derived from an EMBL/GenBank/DDBJ whole genome shotgun (WGS) entry which is preliminary data.</text>
</comment>
<accession>A0ABW3Q2H5</accession>
<gene>
    <name evidence="1" type="ORF">ACFQ3J_24740</name>
</gene>